<dbReference type="Gene3D" id="3.40.930.10">
    <property type="entry name" value="Mannitol-specific EII, Chain A"/>
    <property type="match status" value="1"/>
</dbReference>
<dbReference type="InterPro" id="IPR036388">
    <property type="entry name" value="WH-like_DNA-bd_sf"/>
</dbReference>
<accession>R4K1C4</accession>
<dbReference type="PROSITE" id="PS51099">
    <property type="entry name" value="PTS_EIIB_TYPE_2"/>
    <property type="match status" value="1"/>
</dbReference>
<keyword evidence="5" id="KW-0804">Transcription</keyword>
<dbReference type="AlphaFoldDB" id="R4K1C4"/>
<dbReference type="STRING" id="86416.Clopa_1397"/>
<evidence type="ECO:0000256" key="1">
    <source>
        <dbReference type="ARBA" id="ARBA00022679"/>
    </source>
</evidence>
<dbReference type="eggNOG" id="COG1762">
    <property type="taxonomic scope" value="Bacteria"/>
</dbReference>
<feature type="domain" description="PTS EIIA type-2" evidence="6">
    <location>
        <begin position="528"/>
        <end position="675"/>
    </location>
</feature>
<dbReference type="SUPFAM" id="SSF55804">
    <property type="entry name" value="Phoshotransferase/anion transport protein"/>
    <property type="match status" value="1"/>
</dbReference>
<evidence type="ECO:0000313" key="9">
    <source>
        <dbReference type="EMBL" id="AGK96373.1"/>
    </source>
</evidence>
<keyword evidence="3" id="KW-0805">Transcription regulation</keyword>
<dbReference type="HOGENOM" id="CLU_013442_2_0_9"/>
<dbReference type="GO" id="GO:0008982">
    <property type="term" value="F:protein-N(PI)-phosphohistidine-sugar phosphotransferase activity"/>
    <property type="evidence" value="ECO:0007669"/>
    <property type="project" value="InterPro"/>
</dbReference>
<feature type="domain" description="PTS EIIB type-2" evidence="7">
    <location>
        <begin position="413"/>
        <end position="505"/>
    </location>
</feature>
<dbReference type="KEGG" id="cpas:Clopa_1397"/>
<dbReference type="InterPro" id="IPR013011">
    <property type="entry name" value="PTS_EIIB_2"/>
</dbReference>
<evidence type="ECO:0000259" key="7">
    <source>
        <dbReference type="PROSITE" id="PS51099"/>
    </source>
</evidence>
<dbReference type="InterPro" id="IPR036634">
    <property type="entry name" value="PRD_sf"/>
</dbReference>
<sequence length="683" mass="78946">MEGITTRQQFTLNKILNEEAISLDDLHKQLEISERTILREISSINKFLRKYHLSIYYDNNSSLTVSGNKEKIEELRESLSSIPLQWLINREQRQILIACELLVNKEPVKASYYSNKFNVVLGSISLDLDGIAKWAESKKLCLIRNRNIGIIIEGSEWNKRNALVDLIFRYRPYEELLAFLYEQKFDQNIKLLFNMIFGENITALGRKILENADLSQFDLNDIKYLKLFIQILLAIKKAENKDEMHLPDKVKKDTVLLKDYKKIINLDKILKESNINLIEDELIYMWFNLTDYKSLFDKDDESSYVDYEVISKEIIEEISTKINASIENDKQLIKDLSQHFRRTFNVLNLGLKVINPLADEIEQHYLELFNVINNVSKLVFSRYNLKIPKEEVGYITLHIDVALQRKQTLLKKLNVLIVCPSSIGSARILESKIKFIFPDIGNISINALHDIDKYIENNEYDLILSTVPIKLAPDIKKVIVVSPFMIKEDIEKINEFILNLKVTNEANNDELIDMQLNTVTDNEYETVNTIIKNFQVNTTNAKSVESLVNSVVDDIKNLGLIKDKDVLKNAILRREEKGNIVVQGTNVALLHTRIQELTVPFVGVYHVEEPIISQGIGFSKENVNTFLVMVARNEESNYILQFLGRISIALIENKEFIENLKSSNLIDIRKQLINIGNEEGEIK</sequence>
<keyword evidence="2" id="KW-0677">Repeat</keyword>
<evidence type="ECO:0000256" key="3">
    <source>
        <dbReference type="ARBA" id="ARBA00023015"/>
    </source>
</evidence>
<proteinExistence type="predicted"/>
<dbReference type="GO" id="GO:0006355">
    <property type="term" value="P:regulation of DNA-templated transcription"/>
    <property type="evidence" value="ECO:0007669"/>
    <property type="project" value="InterPro"/>
</dbReference>
<keyword evidence="1" id="KW-0808">Transferase</keyword>
<dbReference type="PANTHER" id="PTHR30185">
    <property type="entry name" value="CRYPTIC BETA-GLUCOSIDE BGL OPERON ANTITERMINATOR"/>
    <property type="match status" value="1"/>
</dbReference>
<dbReference type="eggNOG" id="COG3711">
    <property type="taxonomic scope" value="Bacteria"/>
</dbReference>
<dbReference type="OrthoDB" id="3175596at2"/>
<dbReference type="EMBL" id="CP003261">
    <property type="protein sequence ID" value="AGK96373.1"/>
    <property type="molecule type" value="Genomic_DNA"/>
</dbReference>
<dbReference type="InterPro" id="IPR016152">
    <property type="entry name" value="PTrfase/Anion_transptr"/>
</dbReference>
<dbReference type="GO" id="GO:0009401">
    <property type="term" value="P:phosphoenolpyruvate-dependent sugar phosphotransferase system"/>
    <property type="evidence" value="ECO:0007669"/>
    <property type="project" value="InterPro"/>
</dbReference>
<evidence type="ECO:0000256" key="4">
    <source>
        <dbReference type="ARBA" id="ARBA00023159"/>
    </source>
</evidence>
<dbReference type="InterPro" id="IPR036095">
    <property type="entry name" value="PTS_EIIB-like_sf"/>
</dbReference>
<organism evidence="9 10">
    <name type="scientific">Clostridium pasteurianum BC1</name>
    <dbReference type="NCBI Taxonomy" id="86416"/>
    <lineage>
        <taxon>Bacteria</taxon>
        <taxon>Bacillati</taxon>
        <taxon>Bacillota</taxon>
        <taxon>Clostridia</taxon>
        <taxon>Eubacteriales</taxon>
        <taxon>Clostridiaceae</taxon>
        <taxon>Clostridium</taxon>
    </lineage>
</organism>
<dbReference type="Gene3D" id="1.10.1790.10">
    <property type="entry name" value="PRD domain"/>
    <property type="match status" value="1"/>
</dbReference>
<dbReference type="SUPFAM" id="SSF63520">
    <property type="entry name" value="PTS-regulatory domain, PRD"/>
    <property type="match status" value="1"/>
</dbReference>
<dbReference type="InterPro" id="IPR011608">
    <property type="entry name" value="PRD"/>
</dbReference>
<gene>
    <name evidence="9" type="ORF">Clopa_1397</name>
</gene>
<dbReference type="Gene3D" id="3.40.50.2300">
    <property type="match status" value="1"/>
</dbReference>
<dbReference type="PROSITE" id="PS51372">
    <property type="entry name" value="PRD_2"/>
    <property type="match status" value="1"/>
</dbReference>
<evidence type="ECO:0000259" key="8">
    <source>
        <dbReference type="PROSITE" id="PS51372"/>
    </source>
</evidence>
<evidence type="ECO:0000313" key="10">
    <source>
        <dbReference type="Proteomes" id="UP000013523"/>
    </source>
</evidence>
<dbReference type="Gene3D" id="1.10.10.10">
    <property type="entry name" value="Winged helix-like DNA-binding domain superfamily/Winged helix DNA-binding domain"/>
    <property type="match status" value="1"/>
</dbReference>
<dbReference type="Pfam" id="PF00874">
    <property type="entry name" value="PRD"/>
    <property type="match status" value="1"/>
</dbReference>
<dbReference type="Pfam" id="PF00359">
    <property type="entry name" value="PTS_EIIA_2"/>
    <property type="match status" value="1"/>
</dbReference>
<dbReference type="SUPFAM" id="SSF52794">
    <property type="entry name" value="PTS system IIB component-like"/>
    <property type="match status" value="1"/>
</dbReference>
<name>R4K1C4_CLOPA</name>
<dbReference type="Proteomes" id="UP000013523">
    <property type="component" value="Chromosome"/>
</dbReference>
<dbReference type="InterPro" id="IPR050661">
    <property type="entry name" value="BglG_antiterminators"/>
</dbReference>
<dbReference type="InterPro" id="IPR007737">
    <property type="entry name" value="Mga_HTH"/>
</dbReference>
<keyword evidence="4" id="KW-0010">Activator</keyword>
<keyword evidence="10" id="KW-1185">Reference proteome</keyword>
<dbReference type="PROSITE" id="PS51094">
    <property type="entry name" value="PTS_EIIA_TYPE_2"/>
    <property type="match status" value="1"/>
</dbReference>
<reference evidence="9 10" key="1">
    <citation type="submission" date="2012-01" db="EMBL/GenBank/DDBJ databases">
        <title>Complete sequence of chromosome of Clostridium pasteurianum BC1.</title>
        <authorList>
            <consortium name="US DOE Joint Genome Institute"/>
            <person name="Lucas S."/>
            <person name="Han J."/>
            <person name="Lapidus A."/>
            <person name="Cheng J.-F."/>
            <person name="Goodwin L."/>
            <person name="Pitluck S."/>
            <person name="Peters L."/>
            <person name="Mikhailova N."/>
            <person name="Teshima H."/>
            <person name="Detter J.C."/>
            <person name="Han C."/>
            <person name="Tapia R."/>
            <person name="Land M."/>
            <person name="Hauser L."/>
            <person name="Kyrpides N."/>
            <person name="Ivanova N."/>
            <person name="Pagani I."/>
            <person name="Dunn J."/>
            <person name="Taghavi S."/>
            <person name="Francis A."/>
            <person name="van der Lelie D."/>
            <person name="Woyke T."/>
        </authorList>
    </citation>
    <scope>NUCLEOTIDE SEQUENCE [LARGE SCALE GENOMIC DNA]</scope>
    <source>
        <strain evidence="9 10">BC1</strain>
    </source>
</reference>
<evidence type="ECO:0000259" key="6">
    <source>
        <dbReference type="PROSITE" id="PS51094"/>
    </source>
</evidence>
<dbReference type="InterPro" id="IPR002178">
    <property type="entry name" value="PTS_EIIA_type-2_dom"/>
</dbReference>
<dbReference type="PANTHER" id="PTHR30185:SF18">
    <property type="entry name" value="TRANSCRIPTIONAL REGULATOR MTLR"/>
    <property type="match status" value="1"/>
</dbReference>
<evidence type="ECO:0000256" key="5">
    <source>
        <dbReference type="ARBA" id="ARBA00023163"/>
    </source>
</evidence>
<feature type="domain" description="PRD" evidence="8">
    <location>
        <begin position="302"/>
        <end position="409"/>
    </location>
</feature>
<dbReference type="PATRIC" id="fig|86416.3.peg.1394"/>
<evidence type="ECO:0000256" key="2">
    <source>
        <dbReference type="ARBA" id="ARBA00022737"/>
    </source>
</evidence>
<dbReference type="CDD" id="cd05568">
    <property type="entry name" value="PTS_IIB_bgl_like"/>
    <property type="match status" value="1"/>
</dbReference>
<protein>
    <submittedName>
        <fullName evidence="9">Transcriptional antiterminator</fullName>
    </submittedName>
</protein>
<dbReference type="RefSeq" id="WP_015614695.1">
    <property type="nucleotide sequence ID" value="NC_021182.1"/>
</dbReference>
<dbReference type="Pfam" id="PF05043">
    <property type="entry name" value="Mga"/>
    <property type="match status" value="1"/>
</dbReference>